<comment type="caution">
    <text evidence="1">The sequence shown here is derived from an EMBL/GenBank/DDBJ whole genome shotgun (WGS) entry which is preliminary data.</text>
</comment>
<protein>
    <submittedName>
        <fullName evidence="1">Uncharacterized protein</fullName>
    </submittedName>
</protein>
<gene>
    <name evidence="1" type="ORF">D1B31_06045</name>
</gene>
<sequence length="115" mass="13026">MLLMIRILNNGRPFADSNIHVGKVWLQMNFRMVASLLRGIANNRQNKRMFWASLIGLGVSATAMGLRRTRYRNVLPQIQQAAERFIPSSMMKNTALAEFSSELFTKPPSGSKTKQ</sequence>
<dbReference type="AlphaFoldDB" id="A0A417YXD1"/>
<dbReference type="EMBL" id="QWEG01000003">
    <property type="protein sequence ID" value="RHW42189.1"/>
    <property type="molecule type" value="Genomic_DNA"/>
</dbReference>
<reference evidence="1 2" key="1">
    <citation type="journal article" date="2017" name="Int. J. Syst. Evol. Microbiol.">
        <title>Bacillus notoginsengisoli sp. nov., a novel bacterium isolated from the rhizosphere of Panax notoginseng.</title>
        <authorList>
            <person name="Zhang M.Y."/>
            <person name="Cheng J."/>
            <person name="Cai Y."/>
            <person name="Zhang T.Y."/>
            <person name="Wu Y.Y."/>
            <person name="Manikprabhu D."/>
            <person name="Li W.J."/>
            <person name="Zhang Y.X."/>
        </authorList>
    </citation>
    <scope>NUCLEOTIDE SEQUENCE [LARGE SCALE GENOMIC DNA]</scope>
    <source>
        <strain evidence="1 2">JCM 30743</strain>
    </source>
</reference>
<name>A0A417YXD1_9BACI</name>
<dbReference type="Proteomes" id="UP000284416">
    <property type="component" value="Unassembled WGS sequence"/>
</dbReference>
<keyword evidence="2" id="KW-1185">Reference proteome</keyword>
<organism evidence="1 2">
    <name type="scientific">Neobacillus notoginsengisoli</name>
    <dbReference type="NCBI Taxonomy" id="1578198"/>
    <lineage>
        <taxon>Bacteria</taxon>
        <taxon>Bacillati</taxon>
        <taxon>Bacillota</taxon>
        <taxon>Bacilli</taxon>
        <taxon>Bacillales</taxon>
        <taxon>Bacillaceae</taxon>
        <taxon>Neobacillus</taxon>
    </lineage>
</organism>
<accession>A0A417YXD1</accession>
<proteinExistence type="predicted"/>
<evidence type="ECO:0000313" key="1">
    <source>
        <dbReference type="EMBL" id="RHW42189.1"/>
    </source>
</evidence>
<evidence type="ECO:0000313" key="2">
    <source>
        <dbReference type="Proteomes" id="UP000284416"/>
    </source>
</evidence>